<reference evidence="1 2" key="1">
    <citation type="journal article" date="2014" name="Int. J. Syst. Evol. Microbiol.">
        <title>Nitrososphaera viennensis gen. nov., sp. nov., an aerobic and mesophilic, ammonia-oxidizing archaeon from soil and a member of the archaeal phylum Thaumarchaeota.</title>
        <authorList>
            <person name="Stieglmeier M."/>
            <person name="Klingl A."/>
            <person name="Alves R.J."/>
            <person name="Rittmann S.K."/>
            <person name="Melcher M."/>
            <person name="Leisch N."/>
            <person name="Schleper C."/>
        </authorList>
    </citation>
    <scope>NUCLEOTIDE SEQUENCE [LARGE SCALE GENOMIC DNA]</scope>
    <source>
        <strain evidence="1">EN76</strain>
    </source>
</reference>
<evidence type="ECO:0000313" key="1">
    <source>
        <dbReference type="EMBL" id="AIC14783.1"/>
    </source>
</evidence>
<dbReference type="KEGG" id="nvn:NVIE_005810"/>
<dbReference type="EMBL" id="CP007536">
    <property type="protein sequence ID" value="AIC14783.1"/>
    <property type="molecule type" value="Genomic_DNA"/>
</dbReference>
<name>A0A060HGS9_9ARCH</name>
<dbReference type="HOGENOM" id="CLU_2127717_0_0_2"/>
<gene>
    <name evidence="1" type="ORF">NVIE_005810</name>
</gene>
<accession>A0A060HGS9</accession>
<dbReference type="RefSeq" id="WP_075053933.1">
    <property type="nucleotide sequence ID" value="NZ_CP007536.1"/>
</dbReference>
<dbReference type="AlphaFoldDB" id="A0A060HGS9"/>
<organism evidence="1 2">
    <name type="scientific">Nitrososphaera viennensis EN76</name>
    <dbReference type="NCBI Taxonomy" id="926571"/>
    <lineage>
        <taxon>Archaea</taxon>
        <taxon>Nitrososphaerota</taxon>
        <taxon>Nitrososphaeria</taxon>
        <taxon>Nitrososphaerales</taxon>
        <taxon>Nitrososphaeraceae</taxon>
        <taxon>Nitrososphaera</taxon>
    </lineage>
</organism>
<dbReference type="STRING" id="926571.NVIE_005810"/>
<sequence length="113" mass="12508">MSKEDHISRMKALGFDGVSIESFEKMWDPLAGDGYDMYAMYTGADGSALEDKAGCVICSKKSFPLRWEKVITPSQDSAAIYTVCTDCDAAYVEAAIRQKALGRLLKERNTRPN</sequence>
<dbReference type="OrthoDB" id="6090at2157"/>
<dbReference type="Proteomes" id="UP000027093">
    <property type="component" value="Chromosome"/>
</dbReference>
<keyword evidence="2" id="KW-1185">Reference proteome</keyword>
<evidence type="ECO:0000313" key="2">
    <source>
        <dbReference type="Proteomes" id="UP000027093"/>
    </source>
</evidence>
<dbReference type="GeneID" id="74945846"/>
<protein>
    <submittedName>
        <fullName evidence="1">Uncharacterized protein</fullName>
    </submittedName>
</protein>
<proteinExistence type="predicted"/>